<evidence type="ECO:0000256" key="3">
    <source>
        <dbReference type="ARBA" id="ARBA00022448"/>
    </source>
</evidence>
<feature type="repeat" description="Solcar" evidence="10">
    <location>
        <begin position="249"/>
        <end position="339"/>
    </location>
</feature>
<reference evidence="12 13" key="1">
    <citation type="submission" date="2020-04" db="EMBL/GenBank/DDBJ databases">
        <title>Perkinsus olseni comparative genomics.</title>
        <authorList>
            <person name="Bogema D.R."/>
        </authorList>
    </citation>
    <scope>NUCLEOTIDE SEQUENCE [LARGE SCALE GENOMIC DNA]</scope>
    <source>
        <strain evidence="12">ATCC PRA-205</strain>
    </source>
</reference>
<dbReference type="InterPro" id="IPR050391">
    <property type="entry name" value="Mito_Metabolite_Transporter"/>
</dbReference>
<evidence type="ECO:0000256" key="2">
    <source>
        <dbReference type="ARBA" id="ARBA00006375"/>
    </source>
</evidence>
<name>A0A7J6RAL8_PEROL</name>
<comment type="caution">
    <text evidence="12">The sequence shown here is derived from an EMBL/GenBank/DDBJ whole genome shotgun (WGS) entry which is preliminary data.</text>
</comment>
<feature type="repeat" description="Solcar" evidence="10">
    <location>
        <begin position="40"/>
        <end position="142"/>
    </location>
</feature>
<feature type="repeat" description="Solcar" evidence="10">
    <location>
        <begin position="151"/>
        <end position="242"/>
    </location>
</feature>
<dbReference type="FunFam" id="1.50.40.10:FF:000009">
    <property type="entry name" value="Mitochondrial 2-oxoglutarate/malate carrier protein"/>
    <property type="match status" value="1"/>
</dbReference>
<keyword evidence="6" id="KW-0999">Mitochondrion inner membrane</keyword>
<comment type="subcellular location">
    <subcellularLocation>
        <location evidence="1">Mitochondrion inner membrane</location>
        <topology evidence="1">Multi-pass membrane protein</topology>
    </subcellularLocation>
</comment>
<dbReference type="SUPFAM" id="SSF103506">
    <property type="entry name" value="Mitochondrial carrier"/>
    <property type="match status" value="1"/>
</dbReference>
<dbReference type="Gene3D" id="1.50.40.10">
    <property type="entry name" value="Mitochondrial carrier domain"/>
    <property type="match status" value="1"/>
</dbReference>
<evidence type="ECO:0000256" key="1">
    <source>
        <dbReference type="ARBA" id="ARBA00004448"/>
    </source>
</evidence>
<evidence type="ECO:0000256" key="10">
    <source>
        <dbReference type="PROSITE-ProRule" id="PRU00282"/>
    </source>
</evidence>
<keyword evidence="9 10" id="KW-0472">Membrane</keyword>
<evidence type="ECO:0000256" key="5">
    <source>
        <dbReference type="ARBA" id="ARBA00022737"/>
    </source>
</evidence>
<evidence type="ECO:0000256" key="8">
    <source>
        <dbReference type="ARBA" id="ARBA00023128"/>
    </source>
</evidence>
<proteinExistence type="inferred from homology"/>
<dbReference type="GO" id="GO:0005743">
    <property type="term" value="C:mitochondrial inner membrane"/>
    <property type="evidence" value="ECO:0007669"/>
    <property type="project" value="UniProtKB-SubCell"/>
</dbReference>
<dbReference type="Pfam" id="PF00153">
    <property type="entry name" value="Mito_carr"/>
    <property type="match status" value="3"/>
</dbReference>
<keyword evidence="4 10" id="KW-0812">Transmembrane</keyword>
<evidence type="ECO:0000256" key="7">
    <source>
        <dbReference type="ARBA" id="ARBA00022989"/>
    </source>
</evidence>
<keyword evidence="3 11" id="KW-0813">Transport</keyword>
<evidence type="ECO:0008006" key="14">
    <source>
        <dbReference type="Google" id="ProtNLM"/>
    </source>
</evidence>
<keyword evidence="7" id="KW-1133">Transmembrane helix</keyword>
<evidence type="ECO:0000256" key="11">
    <source>
        <dbReference type="RuleBase" id="RU000488"/>
    </source>
</evidence>
<comment type="similarity">
    <text evidence="2 11">Belongs to the mitochondrial carrier (TC 2.A.29) family.</text>
</comment>
<gene>
    <name evidence="12" type="ORF">FOZ62_016749</name>
</gene>
<dbReference type="InterPro" id="IPR018108">
    <property type="entry name" value="MCP_transmembrane"/>
</dbReference>
<evidence type="ECO:0000313" key="13">
    <source>
        <dbReference type="Proteomes" id="UP000574390"/>
    </source>
</evidence>
<sequence length="345" mass="37646">MTYSLTSDDDERYHNARGFLYETNKLMRENSETDLLSYQNALIHEKVGPLVRTSFGVGVLMGVRPDGTAEVQLQTLKMYPRLTDVRIQIAEAGATRSPLVIARNIIANEGFLSLYKGLDAGIVRQLTYTTTRLGVFRLTSMSLQSPHEKTLPFWKKGVAGLFAGGVGAFVGTPADLSLVRLQADATLPPAERRNYKGVFDAMSQIVKAEGVTGLWKGSLPTVTRAMALNVGMLATFDQGKEYFSHLMGPGWGATLTASACSGFGASVMSLPFDFVKTRIQKMRPDANGVMPYTGTLNCFAKVLREEGPLAFYSGFPTYYTRIAPHAMLVLLLVDAINTSVVKSFA</sequence>
<evidence type="ECO:0000256" key="4">
    <source>
        <dbReference type="ARBA" id="ARBA00022692"/>
    </source>
</evidence>
<evidence type="ECO:0000313" key="12">
    <source>
        <dbReference type="EMBL" id="KAF4717331.1"/>
    </source>
</evidence>
<keyword evidence="5" id="KW-0677">Repeat</keyword>
<protein>
    <recommendedName>
        <fullName evidence="14">Mitochondrial 2-oxoglutarate/malate carrier protein</fullName>
    </recommendedName>
</protein>
<dbReference type="PROSITE" id="PS50920">
    <property type="entry name" value="SOLCAR"/>
    <property type="match status" value="3"/>
</dbReference>
<dbReference type="InterPro" id="IPR023395">
    <property type="entry name" value="MCP_dom_sf"/>
</dbReference>
<organism evidence="12 13">
    <name type="scientific">Perkinsus olseni</name>
    <name type="common">Perkinsus atlanticus</name>
    <dbReference type="NCBI Taxonomy" id="32597"/>
    <lineage>
        <taxon>Eukaryota</taxon>
        <taxon>Sar</taxon>
        <taxon>Alveolata</taxon>
        <taxon>Perkinsozoa</taxon>
        <taxon>Perkinsea</taxon>
        <taxon>Perkinsida</taxon>
        <taxon>Perkinsidae</taxon>
        <taxon>Perkinsus</taxon>
    </lineage>
</organism>
<evidence type="ECO:0000256" key="6">
    <source>
        <dbReference type="ARBA" id="ARBA00022792"/>
    </source>
</evidence>
<dbReference type="Proteomes" id="UP000574390">
    <property type="component" value="Unassembled WGS sequence"/>
</dbReference>
<accession>A0A7J6RAL8</accession>
<evidence type="ECO:0000256" key="9">
    <source>
        <dbReference type="ARBA" id="ARBA00023136"/>
    </source>
</evidence>
<keyword evidence="8" id="KW-0496">Mitochondrion</keyword>
<dbReference type="EMBL" id="JABANM010023775">
    <property type="protein sequence ID" value="KAF4717331.1"/>
    <property type="molecule type" value="Genomic_DNA"/>
</dbReference>
<dbReference type="AlphaFoldDB" id="A0A7J6RAL8"/>
<dbReference type="PANTHER" id="PTHR45618">
    <property type="entry name" value="MITOCHONDRIAL DICARBOXYLATE CARRIER-RELATED"/>
    <property type="match status" value="1"/>
</dbReference>